<keyword evidence="7" id="KW-0539">Nucleus</keyword>
<evidence type="ECO:0000313" key="10">
    <source>
        <dbReference type="Proteomes" id="UP001633002"/>
    </source>
</evidence>
<evidence type="ECO:0000256" key="3">
    <source>
        <dbReference type="ARBA" id="ARBA00006958"/>
    </source>
</evidence>
<dbReference type="GO" id="GO:0005634">
    <property type="term" value="C:nucleus"/>
    <property type="evidence" value="ECO:0007669"/>
    <property type="project" value="UniProtKB-SubCell"/>
</dbReference>
<dbReference type="GO" id="GO:0004518">
    <property type="term" value="F:nuclease activity"/>
    <property type="evidence" value="ECO:0007669"/>
    <property type="project" value="UniProtKB-KW"/>
</dbReference>
<keyword evidence="5" id="KW-0479">Metal-binding</keyword>
<name>A0ABD3IHD4_9MARC</name>
<accession>A0ABD3IHD4</accession>
<dbReference type="GO" id="GO:0046872">
    <property type="term" value="F:metal ion binding"/>
    <property type="evidence" value="ECO:0007669"/>
    <property type="project" value="UniProtKB-KW"/>
</dbReference>
<protein>
    <recommendedName>
        <fullName evidence="8">DDE Tnp4 domain-containing protein</fullName>
    </recommendedName>
</protein>
<comment type="cofactor">
    <cofactor evidence="1">
        <name>a divalent metal cation</name>
        <dbReference type="ChEBI" id="CHEBI:60240"/>
    </cofactor>
</comment>
<evidence type="ECO:0000313" key="9">
    <source>
        <dbReference type="EMBL" id="KAL3700924.1"/>
    </source>
</evidence>
<keyword evidence="10" id="KW-1185">Reference proteome</keyword>
<dbReference type="PANTHER" id="PTHR22930:SF85">
    <property type="entry name" value="GH03217P-RELATED"/>
    <property type="match status" value="1"/>
</dbReference>
<evidence type="ECO:0000256" key="7">
    <source>
        <dbReference type="ARBA" id="ARBA00023242"/>
    </source>
</evidence>
<dbReference type="InterPro" id="IPR027806">
    <property type="entry name" value="HARBI1_dom"/>
</dbReference>
<organism evidence="9 10">
    <name type="scientific">Riccia sorocarpa</name>
    <dbReference type="NCBI Taxonomy" id="122646"/>
    <lineage>
        <taxon>Eukaryota</taxon>
        <taxon>Viridiplantae</taxon>
        <taxon>Streptophyta</taxon>
        <taxon>Embryophyta</taxon>
        <taxon>Marchantiophyta</taxon>
        <taxon>Marchantiopsida</taxon>
        <taxon>Marchantiidae</taxon>
        <taxon>Marchantiales</taxon>
        <taxon>Ricciaceae</taxon>
        <taxon>Riccia</taxon>
    </lineage>
</organism>
<dbReference type="Pfam" id="PF13359">
    <property type="entry name" value="DDE_Tnp_4"/>
    <property type="match status" value="1"/>
</dbReference>
<evidence type="ECO:0000256" key="1">
    <source>
        <dbReference type="ARBA" id="ARBA00001968"/>
    </source>
</evidence>
<dbReference type="InterPro" id="IPR045249">
    <property type="entry name" value="HARBI1-like"/>
</dbReference>
<proteinExistence type="inferred from homology"/>
<evidence type="ECO:0000259" key="8">
    <source>
        <dbReference type="Pfam" id="PF13359"/>
    </source>
</evidence>
<dbReference type="GO" id="GO:0016787">
    <property type="term" value="F:hydrolase activity"/>
    <property type="evidence" value="ECO:0007669"/>
    <property type="project" value="UniProtKB-KW"/>
</dbReference>
<evidence type="ECO:0000256" key="5">
    <source>
        <dbReference type="ARBA" id="ARBA00022723"/>
    </source>
</evidence>
<sequence>MSSSASEFGSSSSSSDSDDEILGLVLQAASICASSSHQFFTSHEWLEEKQQCVDPSRGVSRIMDTLLATPYLFKTLTNFTAAEFEEFSSIWNWSRSSVNDDALFVSSCINVAAADELRWPTREERRRLAATLPQFPGCIGFIDGTLCKIRRPFQDPLHRNWYNGRKKIYSVNNTVVVDHSGLFIFIDSGYPGKFHDVSILRESDLYKNWRDYFQHDDDYFEYLLGDPGYVGEEQFIMRRVGQREAYEGDDQSVINQFNKMHAGFRVRVEWGIGGLKGKWRRLMKRFDCTKQKFPYLFKSACIMTNFLHRRRMDMQFECIGEQRENAEDFGWDGDY</sequence>
<dbReference type="EMBL" id="JBJQOH010000001">
    <property type="protein sequence ID" value="KAL3700924.1"/>
    <property type="molecule type" value="Genomic_DNA"/>
</dbReference>
<comment type="subcellular location">
    <subcellularLocation>
        <location evidence="2">Nucleus</location>
    </subcellularLocation>
</comment>
<dbReference type="PANTHER" id="PTHR22930">
    <property type="match status" value="1"/>
</dbReference>
<comment type="caution">
    <text evidence="9">The sequence shown here is derived from an EMBL/GenBank/DDBJ whole genome shotgun (WGS) entry which is preliminary data.</text>
</comment>
<dbReference type="Proteomes" id="UP001633002">
    <property type="component" value="Unassembled WGS sequence"/>
</dbReference>
<keyword evidence="4" id="KW-0540">Nuclease</keyword>
<evidence type="ECO:0000256" key="4">
    <source>
        <dbReference type="ARBA" id="ARBA00022722"/>
    </source>
</evidence>
<comment type="similarity">
    <text evidence="3">Belongs to the HARBI1 family.</text>
</comment>
<evidence type="ECO:0000256" key="2">
    <source>
        <dbReference type="ARBA" id="ARBA00004123"/>
    </source>
</evidence>
<feature type="domain" description="DDE Tnp4" evidence="8">
    <location>
        <begin position="142"/>
        <end position="305"/>
    </location>
</feature>
<keyword evidence="6" id="KW-0378">Hydrolase</keyword>
<evidence type="ECO:0000256" key="6">
    <source>
        <dbReference type="ARBA" id="ARBA00022801"/>
    </source>
</evidence>
<gene>
    <name evidence="9" type="ORF">R1sor_018946</name>
</gene>
<dbReference type="AlphaFoldDB" id="A0ABD3IHD4"/>
<reference evidence="9 10" key="1">
    <citation type="submission" date="2024-09" db="EMBL/GenBank/DDBJ databases">
        <title>Chromosome-scale assembly of Riccia sorocarpa.</title>
        <authorList>
            <person name="Paukszto L."/>
        </authorList>
    </citation>
    <scope>NUCLEOTIDE SEQUENCE [LARGE SCALE GENOMIC DNA]</scope>
    <source>
        <strain evidence="9">LP-2024</strain>
        <tissue evidence="9">Aerial parts of the thallus</tissue>
    </source>
</reference>